<name>A0ABT4N2Q4_GORRU</name>
<reference evidence="1" key="1">
    <citation type="submission" date="2022-12" db="EMBL/GenBank/DDBJ databases">
        <authorList>
            <person name="Krivoruchko A.V."/>
            <person name="Elkin A."/>
        </authorList>
    </citation>
    <scope>NUCLEOTIDE SEQUENCE</scope>
    <source>
        <strain evidence="1">IEGM 1388</strain>
    </source>
</reference>
<dbReference type="RefSeq" id="WP_301572990.1">
    <property type="nucleotide sequence ID" value="NZ_JAPWIE010000006.1"/>
</dbReference>
<keyword evidence="2" id="KW-1185">Reference proteome</keyword>
<evidence type="ECO:0000313" key="2">
    <source>
        <dbReference type="Proteomes" id="UP001067235"/>
    </source>
</evidence>
<dbReference type="EMBL" id="JAPWIE010000006">
    <property type="protein sequence ID" value="MCZ4552202.1"/>
    <property type="molecule type" value="Genomic_DNA"/>
</dbReference>
<gene>
    <name evidence="1" type="ORF">O4213_19570</name>
</gene>
<evidence type="ECO:0000313" key="1">
    <source>
        <dbReference type="EMBL" id="MCZ4552202.1"/>
    </source>
</evidence>
<organism evidence="1 2">
    <name type="scientific">Gordonia rubripertincta</name>
    <name type="common">Rhodococcus corallinus</name>
    <dbReference type="NCBI Taxonomy" id="36822"/>
    <lineage>
        <taxon>Bacteria</taxon>
        <taxon>Bacillati</taxon>
        <taxon>Actinomycetota</taxon>
        <taxon>Actinomycetes</taxon>
        <taxon>Mycobacteriales</taxon>
        <taxon>Gordoniaceae</taxon>
        <taxon>Gordonia</taxon>
    </lineage>
</organism>
<protein>
    <recommendedName>
        <fullName evidence="3">DUF2563 family protein</fullName>
    </recommendedName>
</protein>
<accession>A0ABT4N2Q4</accession>
<sequence>MSDDIDAVDVYTVFGAAATACTGTALVRGLSTHACTEGITVAEYRDSLDTLSQAIRSTADELENADYANASGIDPGQYR</sequence>
<dbReference type="Proteomes" id="UP001067235">
    <property type="component" value="Unassembled WGS sequence"/>
</dbReference>
<evidence type="ECO:0008006" key="3">
    <source>
        <dbReference type="Google" id="ProtNLM"/>
    </source>
</evidence>
<comment type="caution">
    <text evidence="1">The sequence shown here is derived from an EMBL/GenBank/DDBJ whole genome shotgun (WGS) entry which is preliminary data.</text>
</comment>
<proteinExistence type="predicted"/>